<comment type="similarity">
    <text evidence="1">Belongs to the sulfur carrier protein TusA family.</text>
</comment>
<accession>A0A011MHR4</accession>
<dbReference type="EMBL" id="JANJ01000005">
    <property type="protein sequence ID" value="EXI61996.1"/>
    <property type="molecule type" value="Genomic_DNA"/>
</dbReference>
<proteinExistence type="inferred from homology"/>
<dbReference type="InterPro" id="IPR036868">
    <property type="entry name" value="TusA-like_sf"/>
</dbReference>
<dbReference type="Pfam" id="PF01206">
    <property type="entry name" value="TusA"/>
    <property type="match status" value="1"/>
</dbReference>
<feature type="domain" description="UPF0033" evidence="2">
    <location>
        <begin position="4"/>
        <end position="58"/>
    </location>
</feature>
<reference evidence="3 4" key="1">
    <citation type="journal article" date="2014" name="Genome Announc.">
        <title>Genome Sequence of a Presumptive Mannheimia haemolytica Strain with an A1/A6-Cross-Reactive Serotype from a White-Tailed Deer (Odocoileus virginianus).</title>
        <authorList>
            <person name="Lawrence P.K."/>
            <person name="Bey R.F."/>
            <person name="Wiener B."/>
            <person name="Kittichotirat W."/>
            <person name="Bumgarner R.E."/>
        </authorList>
    </citation>
    <scope>NUCLEOTIDE SEQUENCE [LARGE SCALE GENOMIC DNA]</scope>
    <source>
        <strain evidence="3 4">PKL10</strain>
    </source>
</reference>
<keyword evidence="4" id="KW-1185">Reference proteome</keyword>
<dbReference type="STRING" id="1122190.GCA_000621105_00603"/>
<protein>
    <submittedName>
        <fullName evidence="3">Preprotein translocase subunit TatB</fullName>
    </submittedName>
</protein>
<name>A0A011MHR4_9PAST</name>
<dbReference type="CDD" id="cd00291">
    <property type="entry name" value="SirA_YedF_YeeD"/>
    <property type="match status" value="1"/>
</dbReference>
<organism evidence="3 4">
    <name type="scientific">Mannheimia granulomatis</name>
    <dbReference type="NCBI Taxonomy" id="85402"/>
    <lineage>
        <taxon>Bacteria</taxon>
        <taxon>Pseudomonadati</taxon>
        <taxon>Pseudomonadota</taxon>
        <taxon>Gammaproteobacteria</taxon>
        <taxon>Pasteurellales</taxon>
        <taxon>Pasteurellaceae</taxon>
        <taxon>Mannheimia</taxon>
    </lineage>
</organism>
<comment type="caution">
    <text evidence="3">The sequence shown here is derived from an EMBL/GenBank/DDBJ whole genome shotgun (WGS) entry which is preliminary data.</text>
</comment>
<dbReference type="PANTHER" id="PTHR33279">
    <property type="entry name" value="SULFUR CARRIER PROTEIN YEDF-RELATED"/>
    <property type="match status" value="1"/>
</dbReference>
<evidence type="ECO:0000259" key="2">
    <source>
        <dbReference type="Pfam" id="PF01206"/>
    </source>
</evidence>
<dbReference type="Gene3D" id="3.30.110.40">
    <property type="entry name" value="TusA-like domain"/>
    <property type="match status" value="1"/>
</dbReference>
<dbReference type="Proteomes" id="UP000054123">
    <property type="component" value="Unassembled WGS sequence"/>
</dbReference>
<gene>
    <name evidence="3" type="ORF">AK33_07685</name>
</gene>
<evidence type="ECO:0000256" key="1">
    <source>
        <dbReference type="ARBA" id="ARBA00008984"/>
    </source>
</evidence>
<dbReference type="OrthoDB" id="9797551at2"/>
<dbReference type="PATRIC" id="fig|1450449.3.peg.1512"/>
<dbReference type="InterPro" id="IPR001455">
    <property type="entry name" value="TusA-like"/>
</dbReference>
<dbReference type="RefSeq" id="WP_042803237.1">
    <property type="nucleotide sequence ID" value="NZ_AVSP01000002.1"/>
</dbReference>
<sequence>MKYSLDLTDYSCPLPLLMAKKAMTDLKKGDRLELLLNKQSSLADFELLAKEQGWLCEIQAVENRMIFAIP</sequence>
<evidence type="ECO:0000313" key="3">
    <source>
        <dbReference type="EMBL" id="EXI61996.1"/>
    </source>
</evidence>
<evidence type="ECO:0000313" key="4">
    <source>
        <dbReference type="Proteomes" id="UP000054123"/>
    </source>
</evidence>
<dbReference type="AlphaFoldDB" id="A0A011MHR4"/>
<dbReference type="PANTHER" id="PTHR33279:SF6">
    <property type="entry name" value="SULFUR CARRIER PROTEIN YEDF-RELATED"/>
    <property type="match status" value="1"/>
</dbReference>
<dbReference type="SUPFAM" id="SSF64307">
    <property type="entry name" value="SirA-like"/>
    <property type="match status" value="1"/>
</dbReference>